<dbReference type="AlphaFoldDB" id="A0A8J2Z816"/>
<keyword evidence="2" id="KW-1185">Reference proteome</keyword>
<comment type="caution">
    <text evidence="1">The sequence shown here is derived from an EMBL/GenBank/DDBJ whole genome shotgun (WGS) entry which is preliminary data.</text>
</comment>
<organism evidence="1 2">
    <name type="scientific">Caldovatus sediminis</name>
    <dbReference type="NCBI Taxonomy" id="2041189"/>
    <lineage>
        <taxon>Bacteria</taxon>
        <taxon>Pseudomonadati</taxon>
        <taxon>Pseudomonadota</taxon>
        <taxon>Alphaproteobacteria</taxon>
        <taxon>Acetobacterales</taxon>
        <taxon>Roseomonadaceae</taxon>
        <taxon>Caldovatus</taxon>
    </lineage>
</organism>
<name>A0A8J2Z816_9PROT</name>
<dbReference type="RefSeq" id="WP_188897841.1">
    <property type="nucleotide sequence ID" value="NZ_BMKS01000001.1"/>
</dbReference>
<sequence length="287" mass="29371">MAAGGAAPGRSRAAGVTEEDAALAAALAGHRVLLAYGLLGEVVAALRPIGLDYMGEQADWLRHGLGLPAVAVARLPSAAPVADNAALLRGVLLGDPRPAVLVAHSKGGLEALAALLDAEAAARCRGFLALQSPFFGSPIADAVCGVWPVFGAADQVLRLLRIGSGEGVRDLTTARRAAWMRRHAAAVAEAARRLPVLCAATVLDEAARGPDRIYLPLARWMARQGAGPSDGLVPLASALLPGVPSVVLCGGHRALVSRASGHDPVAALRRLLRQLLGLAPTRPPSPP</sequence>
<evidence type="ECO:0000313" key="1">
    <source>
        <dbReference type="EMBL" id="GGG18769.1"/>
    </source>
</evidence>
<dbReference type="EMBL" id="BMKS01000001">
    <property type="protein sequence ID" value="GGG18769.1"/>
    <property type="molecule type" value="Genomic_DNA"/>
</dbReference>
<reference evidence="1 2" key="1">
    <citation type="journal article" date="2014" name="Int. J. Syst. Evol. Microbiol.">
        <title>Complete genome sequence of Corynebacterium casei LMG S-19264T (=DSM 44701T), isolated from a smear-ripened cheese.</title>
        <authorList>
            <consortium name="US DOE Joint Genome Institute (JGI-PGF)"/>
            <person name="Walter F."/>
            <person name="Albersmeier A."/>
            <person name="Kalinowski J."/>
            <person name="Ruckert C."/>
        </authorList>
    </citation>
    <scope>NUCLEOTIDE SEQUENCE [LARGE SCALE GENOMIC DNA]</scope>
    <source>
        <strain evidence="1 2">CGMCC 1.16330</strain>
    </source>
</reference>
<dbReference type="Proteomes" id="UP000597507">
    <property type="component" value="Unassembled WGS sequence"/>
</dbReference>
<protein>
    <submittedName>
        <fullName evidence="1">Uncharacterized protein</fullName>
    </submittedName>
</protein>
<dbReference type="InterPro" id="IPR029058">
    <property type="entry name" value="AB_hydrolase_fold"/>
</dbReference>
<proteinExistence type="predicted"/>
<dbReference type="SUPFAM" id="SSF53474">
    <property type="entry name" value="alpha/beta-Hydrolases"/>
    <property type="match status" value="1"/>
</dbReference>
<evidence type="ECO:0000313" key="2">
    <source>
        <dbReference type="Proteomes" id="UP000597507"/>
    </source>
</evidence>
<dbReference type="Gene3D" id="3.40.50.1820">
    <property type="entry name" value="alpha/beta hydrolase"/>
    <property type="match status" value="1"/>
</dbReference>
<gene>
    <name evidence="1" type="ORF">GCM10010964_03790</name>
</gene>
<accession>A0A8J2Z816</accession>